<name>A0A1F5VEU2_9BACT</name>
<dbReference type="Pfam" id="PF01844">
    <property type="entry name" value="HNH"/>
    <property type="match status" value="1"/>
</dbReference>
<dbReference type="Proteomes" id="UP000179251">
    <property type="component" value="Unassembled WGS sequence"/>
</dbReference>
<protein>
    <recommendedName>
        <fullName evidence="1">HNH nuclease domain-containing protein</fullName>
    </recommendedName>
</protein>
<dbReference type="InterPro" id="IPR002711">
    <property type="entry name" value="HNH"/>
</dbReference>
<dbReference type="GO" id="GO:0008270">
    <property type="term" value="F:zinc ion binding"/>
    <property type="evidence" value="ECO:0007669"/>
    <property type="project" value="InterPro"/>
</dbReference>
<sequence>MPLIKTCLNCSKKFTIKPYWVKVGGGKYCSRKCRDEAFKTGKIISCFICGENVYKQLKALKHSKSKKYFCGKSCQAIWRNSIEYIGERHPNWKHGEYTYRKNILKSKVKPVCVLCKIKDVRVLAVHHIDKDRKNNKLDNLAWLCNNCHVLVHHYKEEREKFTEALV</sequence>
<dbReference type="CDD" id="cd00085">
    <property type="entry name" value="HNHc"/>
    <property type="match status" value="1"/>
</dbReference>
<proteinExistence type="predicted"/>
<evidence type="ECO:0000259" key="1">
    <source>
        <dbReference type="SMART" id="SM00507"/>
    </source>
</evidence>
<evidence type="ECO:0000313" key="2">
    <source>
        <dbReference type="EMBL" id="OGF61935.1"/>
    </source>
</evidence>
<dbReference type="SMART" id="SM00507">
    <property type="entry name" value="HNHc"/>
    <property type="match status" value="1"/>
</dbReference>
<reference evidence="2 3" key="1">
    <citation type="journal article" date="2016" name="Nat. Commun.">
        <title>Thousands of microbial genomes shed light on interconnected biogeochemical processes in an aquifer system.</title>
        <authorList>
            <person name="Anantharaman K."/>
            <person name="Brown C.T."/>
            <person name="Hug L.A."/>
            <person name="Sharon I."/>
            <person name="Castelle C.J."/>
            <person name="Probst A.J."/>
            <person name="Thomas B.C."/>
            <person name="Singh A."/>
            <person name="Wilkins M.J."/>
            <person name="Karaoz U."/>
            <person name="Brodie E.L."/>
            <person name="Williams K.H."/>
            <person name="Hubbard S.S."/>
            <person name="Banfield J.F."/>
        </authorList>
    </citation>
    <scope>NUCLEOTIDE SEQUENCE [LARGE SCALE GENOMIC DNA]</scope>
</reference>
<evidence type="ECO:0000313" key="3">
    <source>
        <dbReference type="Proteomes" id="UP000179251"/>
    </source>
</evidence>
<dbReference type="InterPro" id="IPR003615">
    <property type="entry name" value="HNH_nuc"/>
</dbReference>
<comment type="caution">
    <text evidence="2">The sequence shown here is derived from an EMBL/GenBank/DDBJ whole genome shotgun (WGS) entry which is preliminary data.</text>
</comment>
<dbReference type="GO" id="GO:0004519">
    <property type="term" value="F:endonuclease activity"/>
    <property type="evidence" value="ECO:0007669"/>
    <property type="project" value="InterPro"/>
</dbReference>
<dbReference type="AlphaFoldDB" id="A0A1F5VEU2"/>
<accession>A0A1F5VEU2</accession>
<dbReference type="GO" id="GO:0003676">
    <property type="term" value="F:nucleic acid binding"/>
    <property type="evidence" value="ECO:0007669"/>
    <property type="project" value="InterPro"/>
</dbReference>
<organism evidence="2 3">
    <name type="scientific">Candidatus Giovannonibacteria bacterium RIFCSPHIGHO2_01_FULL_45_23</name>
    <dbReference type="NCBI Taxonomy" id="1798325"/>
    <lineage>
        <taxon>Bacteria</taxon>
        <taxon>Candidatus Giovannoniibacteriota</taxon>
    </lineage>
</organism>
<dbReference type="STRING" id="1798325.A2834_00440"/>
<feature type="domain" description="HNH nuclease" evidence="1">
    <location>
        <begin position="99"/>
        <end position="149"/>
    </location>
</feature>
<dbReference type="EMBL" id="MFHD01000024">
    <property type="protein sequence ID" value="OGF61935.1"/>
    <property type="molecule type" value="Genomic_DNA"/>
</dbReference>
<gene>
    <name evidence="2" type="ORF">A2834_00440</name>
</gene>